<gene>
    <name evidence="1" type="ORF">HINF_LOCUS6547</name>
</gene>
<evidence type="ECO:0000313" key="2">
    <source>
        <dbReference type="Proteomes" id="UP001642409"/>
    </source>
</evidence>
<dbReference type="Proteomes" id="UP001642409">
    <property type="component" value="Unassembled WGS sequence"/>
</dbReference>
<proteinExistence type="predicted"/>
<reference evidence="1 2" key="1">
    <citation type="submission" date="2024-07" db="EMBL/GenBank/DDBJ databases">
        <authorList>
            <person name="Akdeniz Z."/>
        </authorList>
    </citation>
    <scope>NUCLEOTIDE SEQUENCE [LARGE SCALE GENOMIC DNA]</scope>
</reference>
<organism evidence="1 2">
    <name type="scientific">Hexamita inflata</name>
    <dbReference type="NCBI Taxonomy" id="28002"/>
    <lineage>
        <taxon>Eukaryota</taxon>
        <taxon>Metamonada</taxon>
        <taxon>Diplomonadida</taxon>
        <taxon>Hexamitidae</taxon>
        <taxon>Hexamitinae</taxon>
        <taxon>Hexamita</taxon>
    </lineage>
</organism>
<sequence>MNTCTQLDIQIRQWLLECISEQIQTYFPVSKLLLQEQILIPYQIRNQYQKSETNEGIQGVKRTICGIQQQCYKAFHDSVRNYQLLQIIMAEHDLLNLICTNFQQQLLGELFQSSLPYRVHSRANSCFMTFLELSTSKRSFVNCCKQIKLMLQTNYEPQCFQIFRKTLQADNTFQNLDVCKYLQQYRLDFVMIFKKFVPRPKFRKQWRSLKPMNSLNPKIHFLRFQKTKLRRTSLHKSIILGVIENLQS</sequence>
<evidence type="ECO:0000313" key="1">
    <source>
        <dbReference type="EMBL" id="CAL5981221.1"/>
    </source>
</evidence>
<protein>
    <submittedName>
        <fullName evidence="1">Hypothetical_protein</fullName>
    </submittedName>
</protein>
<comment type="caution">
    <text evidence="1">The sequence shown here is derived from an EMBL/GenBank/DDBJ whole genome shotgun (WGS) entry which is preliminary data.</text>
</comment>
<accession>A0ABP1GWZ1</accession>
<name>A0ABP1GWZ1_9EUKA</name>
<keyword evidence="2" id="KW-1185">Reference proteome</keyword>
<dbReference type="EMBL" id="CAXDID020000013">
    <property type="protein sequence ID" value="CAL5981221.1"/>
    <property type="molecule type" value="Genomic_DNA"/>
</dbReference>